<name>A0A3P7M9Z2_DIBLA</name>
<dbReference type="OrthoDB" id="6147158at2759"/>
<accession>A0A3P7M9Z2</accession>
<dbReference type="Proteomes" id="UP000281553">
    <property type="component" value="Unassembled WGS sequence"/>
</dbReference>
<dbReference type="PANTHER" id="PTHR33395">
    <property type="entry name" value="TRANSCRIPTASE, PUTATIVE-RELATED-RELATED"/>
    <property type="match status" value="1"/>
</dbReference>
<evidence type="ECO:0000313" key="2">
    <source>
        <dbReference type="Proteomes" id="UP000281553"/>
    </source>
</evidence>
<dbReference type="PANTHER" id="PTHR33395:SF22">
    <property type="entry name" value="REVERSE TRANSCRIPTASE DOMAIN-CONTAINING PROTEIN"/>
    <property type="match status" value="1"/>
</dbReference>
<gene>
    <name evidence="1" type="ORF">DILT_LOCUS14756</name>
</gene>
<evidence type="ECO:0008006" key="3">
    <source>
        <dbReference type="Google" id="ProtNLM"/>
    </source>
</evidence>
<dbReference type="EMBL" id="UYRU01075717">
    <property type="protein sequence ID" value="VDN26184.1"/>
    <property type="molecule type" value="Genomic_DNA"/>
</dbReference>
<keyword evidence="2" id="KW-1185">Reference proteome</keyword>
<evidence type="ECO:0000313" key="1">
    <source>
        <dbReference type="EMBL" id="VDN26184.1"/>
    </source>
</evidence>
<reference evidence="1 2" key="1">
    <citation type="submission" date="2018-11" db="EMBL/GenBank/DDBJ databases">
        <authorList>
            <consortium name="Pathogen Informatics"/>
        </authorList>
    </citation>
    <scope>NUCLEOTIDE SEQUENCE [LARGE SCALE GENOMIC DNA]</scope>
</reference>
<dbReference type="AlphaFoldDB" id="A0A3P7M9Z2"/>
<sequence length="231" mass="25886">MKPKDPLPWQETAGVFYRIWCRCGPSNYVGETGRLLRTRMADNVAAVRKKEANSQVAAHSTGHGRIFKFNEAELFARDEVVPFIDTVVFVEEIIQAELLNLKESTSAGPDAIPTNLLKKLVSKMVKPLGLLFQASFDTGSGGRASVNNYRQMSLTSICCKTMEKITKKALMQSLEQNHLLSDAQHGFRSGWTKARSDGKMVHDSYIDFKKAVDSVSQRRSHNQDNLLYTSK</sequence>
<organism evidence="1 2">
    <name type="scientific">Dibothriocephalus latus</name>
    <name type="common">Fish tapeworm</name>
    <name type="synonym">Diphyllobothrium latum</name>
    <dbReference type="NCBI Taxonomy" id="60516"/>
    <lineage>
        <taxon>Eukaryota</taxon>
        <taxon>Metazoa</taxon>
        <taxon>Spiralia</taxon>
        <taxon>Lophotrochozoa</taxon>
        <taxon>Platyhelminthes</taxon>
        <taxon>Cestoda</taxon>
        <taxon>Eucestoda</taxon>
        <taxon>Diphyllobothriidea</taxon>
        <taxon>Diphyllobothriidae</taxon>
        <taxon>Dibothriocephalus</taxon>
    </lineage>
</organism>
<protein>
    <recommendedName>
        <fullName evidence="3">Reverse transcriptase domain-containing protein</fullName>
    </recommendedName>
</protein>
<proteinExistence type="predicted"/>